<evidence type="ECO:0000313" key="5">
    <source>
        <dbReference type="Proteomes" id="UP000243081"/>
    </source>
</evidence>
<evidence type="ECO:0000256" key="1">
    <source>
        <dbReference type="ARBA" id="ARBA00022723"/>
    </source>
</evidence>
<sequence>MASHDEATATLALLSKTFIHGSHILHHHGVVDAYGHLSFRHPSRPDIFLMSYNVAPADITSPKDLIAYRVEDAEPDQKTEAKGYAERMIHSEIYRRHPYIQAVVHSHAESVVPYTISSVPLKPCYHMSAFIAADGAPVYDIADHYRDDDLPDMLVSKRHLGAALAELFDGASVLALMRGHGFTVVAESMELAVLRAVYTQKNAAIQTTALQLARDGLQTGGASGIKYLSPRECEAANGRNIWSHKRPWELWVHEVEAEPLYTNLA</sequence>
<accession>A0A179IJA5</accession>
<dbReference type="InterPro" id="IPR036409">
    <property type="entry name" value="Aldolase_II/adducin_N_sf"/>
</dbReference>
<name>A0A179IJA5_CORDF</name>
<dbReference type="OMA" id="VTDFAYY"/>
<dbReference type="SUPFAM" id="SSF53639">
    <property type="entry name" value="AraD/HMP-PK domain-like"/>
    <property type="match status" value="1"/>
</dbReference>
<dbReference type="InterPro" id="IPR001303">
    <property type="entry name" value="Aldolase_II/adducin_N"/>
</dbReference>
<dbReference type="OrthoDB" id="2932980at2759"/>
<dbReference type="EMBL" id="LUKN01000729">
    <property type="protein sequence ID" value="OAR02363.1"/>
    <property type="molecule type" value="Genomic_DNA"/>
</dbReference>
<evidence type="ECO:0000259" key="3">
    <source>
        <dbReference type="SMART" id="SM01007"/>
    </source>
</evidence>
<dbReference type="Proteomes" id="UP000243081">
    <property type="component" value="Unassembled WGS sequence"/>
</dbReference>
<keyword evidence="5" id="KW-1185">Reference proteome</keyword>
<keyword evidence="2" id="KW-0456">Lyase</keyword>
<keyword evidence="1" id="KW-0479">Metal-binding</keyword>
<dbReference type="GO" id="GO:0005829">
    <property type="term" value="C:cytosol"/>
    <property type="evidence" value="ECO:0007669"/>
    <property type="project" value="TreeGrafter"/>
</dbReference>
<protein>
    <recommendedName>
        <fullName evidence="3">Class II aldolase/adducin N-terminal domain-containing protein</fullName>
    </recommendedName>
</protein>
<dbReference type="GO" id="GO:0046872">
    <property type="term" value="F:metal ion binding"/>
    <property type="evidence" value="ECO:0007669"/>
    <property type="project" value="UniProtKB-KW"/>
</dbReference>
<dbReference type="PANTHER" id="PTHR22789:SF0">
    <property type="entry name" value="3-OXO-TETRONATE 4-PHOSPHATE DECARBOXYLASE-RELATED"/>
    <property type="match status" value="1"/>
</dbReference>
<dbReference type="GO" id="GO:0019323">
    <property type="term" value="P:pentose catabolic process"/>
    <property type="evidence" value="ECO:0007669"/>
    <property type="project" value="TreeGrafter"/>
</dbReference>
<evidence type="ECO:0000313" key="4">
    <source>
        <dbReference type="EMBL" id="OAR02363.1"/>
    </source>
</evidence>
<dbReference type="GO" id="GO:0016832">
    <property type="term" value="F:aldehyde-lyase activity"/>
    <property type="evidence" value="ECO:0007669"/>
    <property type="project" value="TreeGrafter"/>
</dbReference>
<evidence type="ECO:0000256" key="2">
    <source>
        <dbReference type="ARBA" id="ARBA00023239"/>
    </source>
</evidence>
<dbReference type="PANTHER" id="PTHR22789">
    <property type="entry name" value="FUCULOSE PHOSPHATE ALDOLASE"/>
    <property type="match status" value="1"/>
</dbReference>
<comment type="caution">
    <text evidence="4">The sequence shown here is derived from an EMBL/GenBank/DDBJ whole genome shotgun (WGS) entry which is preliminary data.</text>
</comment>
<dbReference type="Gene3D" id="3.40.225.10">
    <property type="entry name" value="Class II aldolase/adducin N-terminal domain"/>
    <property type="match status" value="1"/>
</dbReference>
<dbReference type="SMART" id="SM01007">
    <property type="entry name" value="Aldolase_II"/>
    <property type="match status" value="1"/>
</dbReference>
<reference evidence="4 5" key="1">
    <citation type="submission" date="2016-03" db="EMBL/GenBank/DDBJ databases">
        <title>Fine-scale spatial genetic structure of a fungal parasite of coffee scale insects.</title>
        <authorList>
            <person name="Jackson D."/>
            <person name="Zemenick K.A."/>
            <person name="Malloure B."/>
            <person name="Quandt C.A."/>
            <person name="James T.Y."/>
        </authorList>
    </citation>
    <scope>NUCLEOTIDE SEQUENCE [LARGE SCALE GENOMIC DNA]</scope>
    <source>
        <strain evidence="4 5">UM487</strain>
    </source>
</reference>
<gene>
    <name evidence="4" type="ORF">LLEC1_02446</name>
</gene>
<feature type="domain" description="Class II aldolase/adducin N-terminal" evidence="3">
    <location>
        <begin position="16"/>
        <end position="207"/>
    </location>
</feature>
<dbReference type="AlphaFoldDB" id="A0A179IJA5"/>
<organism evidence="4 5">
    <name type="scientific">Cordyceps confragosa</name>
    <name type="common">Lecanicillium lecanii</name>
    <dbReference type="NCBI Taxonomy" id="2714763"/>
    <lineage>
        <taxon>Eukaryota</taxon>
        <taxon>Fungi</taxon>
        <taxon>Dikarya</taxon>
        <taxon>Ascomycota</taxon>
        <taxon>Pezizomycotina</taxon>
        <taxon>Sordariomycetes</taxon>
        <taxon>Hypocreomycetidae</taxon>
        <taxon>Hypocreales</taxon>
        <taxon>Cordycipitaceae</taxon>
        <taxon>Akanthomyces</taxon>
    </lineage>
</organism>
<dbReference type="Pfam" id="PF00596">
    <property type="entry name" value="Aldolase_II"/>
    <property type="match status" value="1"/>
</dbReference>
<proteinExistence type="predicted"/>
<dbReference type="InterPro" id="IPR050197">
    <property type="entry name" value="Aldolase_class_II_sugar_metab"/>
</dbReference>